<evidence type="ECO:0000313" key="2">
    <source>
        <dbReference type="EMBL" id="KAI7732798.1"/>
    </source>
</evidence>
<dbReference type="Proteomes" id="UP001206925">
    <property type="component" value="Unassembled WGS sequence"/>
</dbReference>
<dbReference type="InterPro" id="IPR013201">
    <property type="entry name" value="Prot_inhib_I29"/>
</dbReference>
<reference evidence="2" key="1">
    <citation type="submission" date="2022-06" db="EMBL/GenBank/DDBJ databases">
        <title>Uncovering the hologenomic basis of an extraordinary plant invasion.</title>
        <authorList>
            <person name="Bieker V.C."/>
            <person name="Martin M.D."/>
            <person name="Gilbert T."/>
            <person name="Hodgins K."/>
            <person name="Battlay P."/>
            <person name="Petersen B."/>
            <person name="Wilson J."/>
        </authorList>
    </citation>
    <scope>NUCLEOTIDE SEQUENCE</scope>
    <source>
        <strain evidence="2">AA19_3_7</strain>
        <tissue evidence="2">Leaf</tissue>
    </source>
</reference>
<evidence type="ECO:0000313" key="3">
    <source>
        <dbReference type="Proteomes" id="UP001206925"/>
    </source>
</evidence>
<dbReference type="InterPro" id="IPR038765">
    <property type="entry name" value="Papain-like_cys_pep_sf"/>
</dbReference>
<comment type="caution">
    <text evidence="2">The sequence shown here is derived from an EMBL/GenBank/DDBJ whole genome shotgun (WGS) entry which is preliminary data.</text>
</comment>
<dbReference type="SUPFAM" id="SSF54001">
    <property type="entry name" value="Cysteine proteinases"/>
    <property type="match status" value="1"/>
</dbReference>
<dbReference type="Gene3D" id="1.10.287.2250">
    <property type="match status" value="1"/>
</dbReference>
<accession>A0AAD5BZT9</accession>
<dbReference type="Pfam" id="PF08246">
    <property type="entry name" value="Inhibitor_I29"/>
    <property type="match status" value="1"/>
</dbReference>
<dbReference type="SMART" id="SM00848">
    <property type="entry name" value="Inhibitor_I29"/>
    <property type="match status" value="1"/>
</dbReference>
<dbReference type="AlphaFoldDB" id="A0AAD5BZT9"/>
<gene>
    <name evidence="2" type="ORF">M8C21_033618</name>
</gene>
<feature type="domain" description="Cathepsin propeptide inhibitor" evidence="1">
    <location>
        <begin position="38"/>
        <end position="95"/>
    </location>
</feature>
<sequence>MTMALLLKKAVQLQRLLQSRDFSSRRRAFSEVEVRPLFEEWAKEHGIVYKSAKEKEFRFWIFKDKMTLIDYYNSICKPSMKIQPNHFSDWTPDELRFLCKDPPLRVAAAADELWLFFASAYDNRICLCISIC</sequence>
<keyword evidence="3" id="KW-1185">Reference proteome</keyword>
<evidence type="ECO:0000259" key="1">
    <source>
        <dbReference type="SMART" id="SM00848"/>
    </source>
</evidence>
<name>A0AAD5BZT9_AMBAR</name>
<protein>
    <recommendedName>
        <fullName evidence="1">Cathepsin propeptide inhibitor domain-containing protein</fullName>
    </recommendedName>
</protein>
<proteinExistence type="predicted"/>
<organism evidence="2 3">
    <name type="scientific">Ambrosia artemisiifolia</name>
    <name type="common">Common ragweed</name>
    <dbReference type="NCBI Taxonomy" id="4212"/>
    <lineage>
        <taxon>Eukaryota</taxon>
        <taxon>Viridiplantae</taxon>
        <taxon>Streptophyta</taxon>
        <taxon>Embryophyta</taxon>
        <taxon>Tracheophyta</taxon>
        <taxon>Spermatophyta</taxon>
        <taxon>Magnoliopsida</taxon>
        <taxon>eudicotyledons</taxon>
        <taxon>Gunneridae</taxon>
        <taxon>Pentapetalae</taxon>
        <taxon>asterids</taxon>
        <taxon>campanulids</taxon>
        <taxon>Asterales</taxon>
        <taxon>Asteraceae</taxon>
        <taxon>Asteroideae</taxon>
        <taxon>Heliantheae alliance</taxon>
        <taxon>Heliantheae</taxon>
        <taxon>Ambrosia</taxon>
    </lineage>
</organism>
<dbReference type="EMBL" id="JAMZMK010010156">
    <property type="protein sequence ID" value="KAI7732798.1"/>
    <property type="molecule type" value="Genomic_DNA"/>
</dbReference>